<organism evidence="2 3">
    <name type="scientific">Sinosporangium siamense</name>
    <dbReference type="NCBI Taxonomy" id="1367973"/>
    <lineage>
        <taxon>Bacteria</taxon>
        <taxon>Bacillati</taxon>
        <taxon>Actinomycetota</taxon>
        <taxon>Actinomycetes</taxon>
        <taxon>Streptosporangiales</taxon>
        <taxon>Streptosporangiaceae</taxon>
        <taxon>Sinosporangium</taxon>
    </lineage>
</organism>
<keyword evidence="1" id="KW-0812">Transmembrane</keyword>
<proteinExistence type="predicted"/>
<accession>A0A919RPZ3</accession>
<evidence type="ECO:0000313" key="2">
    <source>
        <dbReference type="EMBL" id="GII96296.1"/>
    </source>
</evidence>
<name>A0A919RPZ3_9ACTN</name>
<evidence type="ECO:0008006" key="4">
    <source>
        <dbReference type="Google" id="ProtNLM"/>
    </source>
</evidence>
<dbReference type="Proteomes" id="UP000606172">
    <property type="component" value="Unassembled WGS sequence"/>
</dbReference>
<dbReference type="AlphaFoldDB" id="A0A919RPZ3"/>
<reference evidence="2" key="1">
    <citation type="submission" date="2021-01" db="EMBL/GenBank/DDBJ databases">
        <title>Whole genome shotgun sequence of Sinosporangium siamense NBRC 109515.</title>
        <authorList>
            <person name="Komaki H."/>
            <person name="Tamura T."/>
        </authorList>
    </citation>
    <scope>NUCLEOTIDE SEQUENCE</scope>
    <source>
        <strain evidence="2">NBRC 109515</strain>
    </source>
</reference>
<gene>
    <name evidence="2" type="ORF">Ssi02_65270</name>
</gene>
<keyword evidence="3" id="KW-1185">Reference proteome</keyword>
<dbReference type="EMBL" id="BOOW01000043">
    <property type="protein sequence ID" value="GII96296.1"/>
    <property type="molecule type" value="Genomic_DNA"/>
</dbReference>
<keyword evidence="1" id="KW-0472">Membrane</keyword>
<dbReference type="Pfam" id="PF18895">
    <property type="entry name" value="T4SS_pilin"/>
    <property type="match status" value="1"/>
</dbReference>
<evidence type="ECO:0000256" key="1">
    <source>
        <dbReference type="SAM" id="Phobius"/>
    </source>
</evidence>
<comment type="caution">
    <text evidence="2">The sequence shown here is derived from an EMBL/GenBank/DDBJ whole genome shotgun (WGS) entry which is preliminary data.</text>
</comment>
<dbReference type="InterPro" id="IPR043993">
    <property type="entry name" value="T4SS_pilin"/>
</dbReference>
<feature type="transmembrane region" description="Helical" evidence="1">
    <location>
        <begin position="138"/>
        <end position="157"/>
    </location>
</feature>
<keyword evidence="1" id="KW-1133">Transmembrane helix</keyword>
<feature type="transmembrane region" description="Helical" evidence="1">
    <location>
        <begin position="96"/>
        <end position="118"/>
    </location>
</feature>
<evidence type="ECO:0000313" key="3">
    <source>
        <dbReference type="Proteomes" id="UP000606172"/>
    </source>
</evidence>
<feature type="transmembrane region" description="Helical" evidence="1">
    <location>
        <begin position="47"/>
        <end position="65"/>
    </location>
</feature>
<protein>
    <recommendedName>
        <fullName evidence="4">TrbC/VIRB2 family protein</fullName>
    </recommendedName>
</protein>
<sequence>MKEDALPAQPGWAPRRLTIPTSGSVIPPMASPRELLVTPRARTGRRVLLTVVFALFIGTIIGLYLSDMADASAVKKAGVLAAPSSLHQVINNLRNLIVGLLVVLATLFLTVGGVRYILAGGDPGEVEAAKKTLRYAALGYGIAALAPLLVSILKGIVGT</sequence>